<evidence type="ECO:0000256" key="1">
    <source>
        <dbReference type="SAM" id="SignalP"/>
    </source>
</evidence>
<dbReference type="Pfam" id="PF14607">
    <property type="entry name" value="GxDLY"/>
    <property type="match status" value="1"/>
</dbReference>
<organism evidence="4 5">
    <name type="scientific">Pricia mediterranea</name>
    <dbReference type="NCBI Taxonomy" id="3076079"/>
    <lineage>
        <taxon>Bacteria</taxon>
        <taxon>Pseudomonadati</taxon>
        <taxon>Bacteroidota</taxon>
        <taxon>Flavobacteriia</taxon>
        <taxon>Flavobacteriales</taxon>
        <taxon>Flavobacteriaceae</taxon>
        <taxon>Pricia</taxon>
    </lineage>
</organism>
<dbReference type="SUPFAM" id="SSF52266">
    <property type="entry name" value="SGNH hydrolase"/>
    <property type="match status" value="1"/>
</dbReference>
<dbReference type="Proteomes" id="UP001250656">
    <property type="component" value="Unassembled WGS sequence"/>
</dbReference>
<dbReference type="Gene3D" id="2.60.120.260">
    <property type="entry name" value="Galactose-binding domain-like"/>
    <property type="match status" value="1"/>
</dbReference>
<feature type="chain" id="PRO_5047061492" evidence="1">
    <location>
        <begin position="22"/>
        <end position="367"/>
    </location>
</feature>
<evidence type="ECO:0000313" key="4">
    <source>
        <dbReference type="EMBL" id="MDT7828880.1"/>
    </source>
</evidence>
<keyword evidence="5" id="KW-1185">Reference proteome</keyword>
<dbReference type="CDD" id="cd01844">
    <property type="entry name" value="SGNH_hydrolase_like_6"/>
    <property type="match status" value="1"/>
</dbReference>
<feature type="signal peptide" evidence="1">
    <location>
        <begin position="1"/>
        <end position="21"/>
    </location>
</feature>
<dbReference type="InterPro" id="IPR032740">
    <property type="entry name" value="GxDLY"/>
</dbReference>
<evidence type="ECO:0000259" key="3">
    <source>
        <dbReference type="Pfam" id="PF14607"/>
    </source>
</evidence>
<dbReference type="RefSeq" id="WP_314014458.1">
    <property type="nucleotide sequence ID" value="NZ_JAVTTP010000001.1"/>
</dbReference>
<dbReference type="InterPro" id="IPR013830">
    <property type="entry name" value="SGNH_hydro"/>
</dbReference>
<name>A0ABU3L574_9FLAO</name>
<feature type="domain" description="SGNH hydrolase-type esterase N-terminal" evidence="3">
    <location>
        <begin position="29"/>
        <end position="170"/>
    </location>
</feature>
<dbReference type="EMBL" id="JAVTTP010000001">
    <property type="protein sequence ID" value="MDT7828880.1"/>
    <property type="molecule type" value="Genomic_DNA"/>
</dbReference>
<dbReference type="Pfam" id="PF14606">
    <property type="entry name" value="Lipase_GDSL_3"/>
    <property type="match status" value="1"/>
</dbReference>
<accession>A0ABU3L574</accession>
<comment type="caution">
    <text evidence="4">The sequence shown here is derived from an EMBL/GenBank/DDBJ whole genome shotgun (WGS) entry which is preliminary data.</text>
</comment>
<keyword evidence="4" id="KW-0378">Hydrolase</keyword>
<gene>
    <name evidence="4" type="ORF">RQM65_09425</name>
</gene>
<proteinExistence type="predicted"/>
<dbReference type="InterPro" id="IPR036514">
    <property type="entry name" value="SGNH_hydro_sf"/>
</dbReference>
<sequence>MIIKSWYCSLLLVIGSHLVSAQKEPGHIWYTVTDSVAQFESQGWQNIGIGRLPSSAEHKVRKAVWNLSGHTAGLGVRFETDSDHIVIRYQVDGDLDMHHMPATAVSGVDLYVKSDSKWLWARGKTSFQETVQYNFSLDSLSDDPHEHKLFFPLYNNLKNLKIGVKYGSSFRFLPLRQENPVVVYGTSIAQGACASRPGMAWTNILSRKLDYPIVNLGFSGNGRLEPEIIDLISEIDASVFVLDCLPNLTPTEERTKKEIQKRIIESVASLREKHPQTPILLVQHAGYSDGLVDAERRKIYETLNSWMSESYSSLKKEDYKNLFLLTKDEIGLSNDAFVDGTHPTDLGMQQYAEAYAKKLMPIIEEVD</sequence>
<feature type="domain" description="SGNH hydrolase-type esterase" evidence="2">
    <location>
        <begin position="179"/>
        <end position="359"/>
    </location>
</feature>
<dbReference type="GO" id="GO:0016787">
    <property type="term" value="F:hydrolase activity"/>
    <property type="evidence" value="ECO:0007669"/>
    <property type="project" value="UniProtKB-KW"/>
</dbReference>
<evidence type="ECO:0000259" key="2">
    <source>
        <dbReference type="Pfam" id="PF14606"/>
    </source>
</evidence>
<reference evidence="4 5" key="1">
    <citation type="submission" date="2023-09" db="EMBL/GenBank/DDBJ databases">
        <title>Novel taxa isolated from Blanes Bay.</title>
        <authorList>
            <person name="Rey-Velasco X."/>
            <person name="Lucena T."/>
        </authorList>
    </citation>
    <scope>NUCLEOTIDE SEQUENCE [LARGE SCALE GENOMIC DNA]</scope>
    <source>
        <strain evidence="4 5">S334</strain>
    </source>
</reference>
<evidence type="ECO:0000313" key="5">
    <source>
        <dbReference type="Proteomes" id="UP001250656"/>
    </source>
</evidence>
<protein>
    <submittedName>
        <fullName evidence="4">SGNH/GDSL hydrolase family protein</fullName>
    </submittedName>
</protein>
<dbReference type="Gene3D" id="3.40.50.1110">
    <property type="entry name" value="SGNH hydrolase"/>
    <property type="match status" value="1"/>
</dbReference>
<keyword evidence="1" id="KW-0732">Signal</keyword>